<evidence type="ECO:0000313" key="2">
    <source>
        <dbReference type="Proteomes" id="UP001366166"/>
    </source>
</evidence>
<dbReference type="RefSeq" id="WP_338605571.1">
    <property type="nucleotide sequence ID" value="NZ_AP028679.1"/>
</dbReference>
<protein>
    <submittedName>
        <fullName evidence="1">Uncharacterized protein</fullName>
    </submittedName>
</protein>
<dbReference type="EMBL" id="AP028679">
    <property type="protein sequence ID" value="BEQ13827.1"/>
    <property type="molecule type" value="Genomic_DNA"/>
</dbReference>
<dbReference type="KEGG" id="dmp:FAK_08930"/>
<evidence type="ECO:0000313" key="1">
    <source>
        <dbReference type="EMBL" id="BEQ13827.1"/>
    </source>
</evidence>
<name>A0AAU9F156_9BACT</name>
<sequence>MEKNSKCDACIFNKQAVQLSDEHRAAIREHMREIDKHLEAVNALIQPKPKNRRRMSITDLEKNWG</sequence>
<keyword evidence="2" id="KW-1185">Reference proteome</keyword>
<accession>A0AAU9F156</accession>
<organism evidence="1 2">
    <name type="scientific">Desulfoferula mesophila</name>
    <dbReference type="NCBI Taxonomy" id="3058419"/>
    <lineage>
        <taxon>Bacteria</taxon>
        <taxon>Pseudomonadati</taxon>
        <taxon>Thermodesulfobacteriota</taxon>
        <taxon>Desulfarculia</taxon>
        <taxon>Desulfarculales</taxon>
        <taxon>Desulfarculaceae</taxon>
        <taxon>Desulfoferula</taxon>
    </lineage>
</organism>
<gene>
    <name evidence="1" type="ORF">FAK_08930</name>
</gene>
<dbReference type="AlphaFoldDB" id="A0AAU9F156"/>
<proteinExistence type="predicted"/>
<dbReference type="Proteomes" id="UP001366166">
    <property type="component" value="Chromosome"/>
</dbReference>
<reference evidence="2" key="1">
    <citation type="journal article" date="2023" name="Arch. Microbiol.">
        <title>Desulfoferula mesophilus gen. nov. sp. nov., a mesophilic sulfate-reducing bacterium isolated from a brackish lake sediment.</title>
        <authorList>
            <person name="Watanabe T."/>
            <person name="Yabe T."/>
            <person name="Tsuji J.M."/>
            <person name="Fukui M."/>
        </authorList>
    </citation>
    <scope>NUCLEOTIDE SEQUENCE [LARGE SCALE GENOMIC DNA]</scope>
    <source>
        <strain evidence="2">12FAK</strain>
    </source>
</reference>